<dbReference type="OrthoDB" id="5497412at2"/>
<protein>
    <submittedName>
        <fullName evidence="3">Helix-turn-helix transcriptional regulator</fullName>
    </submittedName>
</protein>
<evidence type="ECO:0000256" key="1">
    <source>
        <dbReference type="SAM" id="MobiDB-lite"/>
    </source>
</evidence>
<dbReference type="InterPro" id="IPR036388">
    <property type="entry name" value="WH-like_DNA-bd_sf"/>
</dbReference>
<feature type="domain" description="HTH luxR-type" evidence="2">
    <location>
        <begin position="311"/>
        <end position="368"/>
    </location>
</feature>
<dbReference type="SUPFAM" id="SSF46894">
    <property type="entry name" value="C-terminal effector domain of the bipartite response regulators"/>
    <property type="match status" value="1"/>
</dbReference>
<reference evidence="3 4" key="1">
    <citation type="submission" date="2019-09" db="EMBL/GenBank/DDBJ databases">
        <title>FDA dAtabase for Regulatory Grade micrObial Sequences (FDA-ARGOS): Supporting development and validation of Infectious Disease Dx tests.</title>
        <authorList>
            <person name="Sciortino C."/>
            <person name="Tallon L."/>
            <person name="Sadzewicz L."/>
            <person name="Vavikolanu K."/>
            <person name="Mehta A."/>
            <person name="Aluvathingal J."/>
            <person name="Nadendla S."/>
            <person name="Nandy P."/>
            <person name="Geyer C."/>
            <person name="Yan Y."/>
            <person name="Sichtig H."/>
        </authorList>
    </citation>
    <scope>NUCLEOTIDE SEQUENCE [LARGE SCALE GENOMIC DNA]</scope>
    <source>
        <strain evidence="3 4">FDAARGOS_664</strain>
    </source>
</reference>
<dbReference type="GO" id="GO:0003677">
    <property type="term" value="F:DNA binding"/>
    <property type="evidence" value="ECO:0007669"/>
    <property type="project" value="InterPro"/>
</dbReference>
<organism evidence="3 4">
    <name type="scientific">Cupriavidus pauculus</name>
    <dbReference type="NCBI Taxonomy" id="82633"/>
    <lineage>
        <taxon>Bacteria</taxon>
        <taxon>Pseudomonadati</taxon>
        <taxon>Pseudomonadota</taxon>
        <taxon>Betaproteobacteria</taxon>
        <taxon>Burkholderiales</taxon>
        <taxon>Burkholderiaceae</taxon>
        <taxon>Cupriavidus</taxon>
    </lineage>
</organism>
<evidence type="ECO:0000313" key="3">
    <source>
        <dbReference type="EMBL" id="QET02699.1"/>
    </source>
</evidence>
<feature type="compositionally biased region" description="Low complexity" evidence="1">
    <location>
        <begin position="210"/>
        <end position="229"/>
    </location>
</feature>
<sequence>MAMHETIRGLYEGMLDRTAWRRSLKSLCTKSDSVRASIVIVEHVNAHARVEEIAHSELGEVEPVSPPPLSPPRDPRMGLAGPLAVGQWQIGIRRPSGVAQMFGNAPVPPFMTCLVDRNPRREIYLCLQRRLEQPPYDTADAQALDWAVPHLRQAMALCQRAQSEALALRASIDVIGRLQYAVLVARGNGTLIVANPAGEAWARRLLPQHSNGTNGTSSTSGTSGTSGSTAMPPGVAGASGWRLSRPLPDVLRLVCETASPPQAIHAIGHEGRTAQIVIQPVRPGGEINAALVAIHENRGAPLTMATILRDLYALTPAESRLASLMMTGIGLPEACTQLGVKRETSRTQLKSIFTKTGTGTQAQLAHLLTRLGSVLAGPA</sequence>
<evidence type="ECO:0000259" key="2">
    <source>
        <dbReference type="SMART" id="SM00421"/>
    </source>
</evidence>
<dbReference type="Proteomes" id="UP000322822">
    <property type="component" value="Chromosome 1"/>
</dbReference>
<feature type="region of interest" description="Disordered" evidence="1">
    <location>
        <begin position="207"/>
        <end position="238"/>
    </location>
</feature>
<dbReference type="SMART" id="SM00421">
    <property type="entry name" value="HTH_LUXR"/>
    <property type="match status" value="1"/>
</dbReference>
<dbReference type="EMBL" id="CP044065">
    <property type="protein sequence ID" value="QET02699.1"/>
    <property type="molecule type" value="Genomic_DNA"/>
</dbReference>
<dbReference type="AlphaFoldDB" id="A0A5P2H5S5"/>
<accession>A0A5P2H5S5</accession>
<dbReference type="Gene3D" id="1.10.10.10">
    <property type="entry name" value="Winged helix-like DNA-binding domain superfamily/Winged helix DNA-binding domain"/>
    <property type="match status" value="1"/>
</dbReference>
<gene>
    <name evidence="3" type="ORF">FOB72_12015</name>
</gene>
<dbReference type="InterPro" id="IPR000792">
    <property type="entry name" value="Tscrpt_reg_LuxR_C"/>
</dbReference>
<dbReference type="InterPro" id="IPR016032">
    <property type="entry name" value="Sig_transdc_resp-reg_C-effctor"/>
</dbReference>
<name>A0A5P2H5S5_9BURK</name>
<evidence type="ECO:0000313" key="4">
    <source>
        <dbReference type="Proteomes" id="UP000322822"/>
    </source>
</evidence>
<proteinExistence type="predicted"/>
<dbReference type="GO" id="GO:0006355">
    <property type="term" value="P:regulation of DNA-templated transcription"/>
    <property type="evidence" value="ECO:0007669"/>
    <property type="project" value="InterPro"/>
</dbReference>